<dbReference type="Pfam" id="PF00005">
    <property type="entry name" value="ABC_tran"/>
    <property type="match status" value="1"/>
</dbReference>
<feature type="domain" description="ABC transporter" evidence="4">
    <location>
        <begin position="11"/>
        <end position="243"/>
    </location>
</feature>
<dbReference type="PROSITE" id="PS00211">
    <property type="entry name" value="ABC_TRANSPORTER_1"/>
    <property type="match status" value="1"/>
</dbReference>
<dbReference type="GO" id="GO:0016887">
    <property type="term" value="F:ATP hydrolysis activity"/>
    <property type="evidence" value="ECO:0007669"/>
    <property type="project" value="InterPro"/>
</dbReference>
<proteinExistence type="predicted"/>
<dbReference type="EMBL" id="CP137080">
    <property type="protein sequence ID" value="WOQ68530.1"/>
    <property type="molecule type" value="Genomic_DNA"/>
</dbReference>
<accession>A0AAU0MEG6</accession>
<dbReference type="CDD" id="cd03293">
    <property type="entry name" value="ABC_NrtD_SsuB_transporters"/>
    <property type="match status" value="1"/>
</dbReference>
<evidence type="ECO:0000256" key="2">
    <source>
        <dbReference type="ARBA" id="ARBA00022741"/>
    </source>
</evidence>
<dbReference type="AlphaFoldDB" id="A0AAU0MEG6"/>
<dbReference type="Gene3D" id="3.40.50.300">
    <property type="entry name" value="P-loop containing nucleotide triphosphate hydrolases"/>
    <property type="match status" value="1"/>
</dbReference>
<dbReference type="SMART" id="SM00382">
    <property type="entry name" value="AAA"/>
    <property type="match status" value="1"/>
</dbReference>
<dbReference type="KEGG" id="mliy:RYJ27_07230"/>
<dbReference type="SUPFAM" id="SSF52540">
    <property type="entry name" value="P-loop containing nucleoside triphosphate hydrolases"/>
    <property type="match status" value="1"/>
</dbReference>
<evidence type="ECO:0000256" key="1">
    <source>
        <dbReference type="ARBA" id="ARBA00022448"/>
    </source>
</evidence>
<evidence type="ECO:0000313" key="5">
    <source>
        <dbReference type="EMBL" id="WOQ68530.1"/>
    </source>
</evidence>
<dbReference type="GO" id="GO:0005524">
    <property type="term" value="F:ATP binding"/>
    <property type="evidence" value="ECO:0007669"/>
    <property type="project" value="UniProtKB-KW"/>
</dbReference>
<dbReference type="InterPro" id="IPR027417">
    <property type="entry name" value="P-loop_NTPase"/>
</dbReference>
<dbReference type="RefSeq" id="WP_228178107.1">
    <property type="nucleotide sequence ID" value="NZ_CP137080.1"/>
</dbReference>
<dbReference type="PROSITE" id="PS50893">
    <property type="entry name" value="ABC_TRANSPORTER_2"/>
    <property type="match status" value="1"/>
</dbReference>
<dbReference type="Proteomes" id="UP001329313">
    <property type="component" value="Chromosome"/>
</dbReference>
<protein>
    <submittedName>
        <fullName evidence="5">ABC transporter ATP-binding protein</fullName>
    </submittedName>
</protein>
<dbReference type="PANTHER" id="PTHR42788">
    <property type="entry name" value="TAURINE IMPORT ATP-BINDING PROTEIN-RELATED"/>
    <property type="match status" value="1"/>
</dbReference>
<dbReference type="InterPro" id="IPR050166">
    <property type="entry name" value="ABC_transporter_ATP-bind"/>
</dbReference>
<evidence type="ECO:0000259" key="4">
    <source>
        <dbReference type="PROSITE" id="PS50893"/>
    </source>
</evidence>
<dbReference type="PANTHER" id="PTHR42788:SF13">
    <property type="entry name" value="ALIPHATIC SULFONATES IMPORT ATP-BINDING PROTEIN SSUB"/>
    <property type="match status" value="1"/>
</dbReference>
<sequence>MNAGAPLGRSVRVEAVSKSFRLKRGASVQAIKRVDLEIAEGEFVALIGPSGSGKSTILRMIAGLDEPTSGSVTIAGEHPRVLARDHRLGVAFQDHALLPWLTVRKNIELPFRVAGRDVDRHQVDDLIDLVGLRGFADARPSQLSGGMRQRVSIARALALDPSVLLLDEPFGALDAVTRRRLNVELQAVWTRLRITTLLVTHSVEEAVFLADRVVVLSARPAQVADVVEVGFERPREPDLLRDDRLHRIVDGLNARLDATEAESSASGGASS</sequence>
<name>A0AAU0MEG6_9MICO</name>
<evidence type="ECO:0000256" key="3">
    <source>
        <dbReference type="ARBA" id="ARBA00022840"/>
    </source>
</evidence>
<dbReference type="InterPro" id="IPR017871">
    <property type="entry name" value="ABC_transporter-like_CS"/>
</dbReference>
<keyword evidence="2" id="KW-0547">Nucleotide-binding</keyword>
<keyword evidence="6" id="KW-1185">Reference proteome</keyword>
<keyword evidence="1" id="KW-0813">Transport</keyword>
<reference evidence="5 6" key="1">
    <citation type="submission" date="2023-10" db="EMBL/GenBank/DDBJ databases">
        <title>Y20.</title>
        <authorList>
            <person name="Zhang G."/>
            <person name="Ding Y."/>
        </authorList>
    </citation>
    <scope>NUCLEOTIDE SEQUENCE [LARGE SCALE GENOMIC DNA]</scope>
    <source>
        <strain evidence="5 6">Y20</strain>
    </source>
</reference>
<dbReference type="InterPro" id="IPR003593">
    <property type="entry name" value="AAA+_ATPase"/>
</dbReference>
<gene>
    <name evidence="5" type="ORF">RYJ27_07230</name>
</gene>
<dbReference type="InterPro" id="IPR003439">
    <property type="entry name" value="ABC_transporter-like_ATP-bd"/>
</dbReference>
<organism evidence="5 6">
    <name type="scientific">Microbacterium limosum</name>
    <dbReference type="NCBI Taxonomy" id="3079935"/>
    <lineage>
        <taxon>Bacteria</taxon>
        <taxon>Bacillati</taxon>
        <taxon>Actinomycetota</taxon>
        <taxon>Actinomycetes</taxon>
        <taxon>Micrococcales</taxon>
        <taxon>Microbacteriaceae</taxon>
        <taxon>Microbacterium</taxon>
    </lineage>
</organism>
<keyword evidence="3 5" id="KW-0067">ATP-binding</keyword>
<evidence type="ECO:0000313" key="6">
    <source>
        <dbReference type="Proteomes" id="UP001329313"/>
    </source>
</evidence>